<evidence type="ECO:0000259" key="9">
    <source>
        <dbReference type="PROSITE" id="PS51671"/>
    </source>
</evidence>
<accession>A0A399FXH0</accession>
<keyword evidence="8 10" id="KW-0808">Transferase</keyword>
<dbReference type="SUPFAM" id="SSF55021">
    <property type="entry name" value="ACT-like"/>
    <property type="match status" value="2"/>
</dbReference>
<name>A0A399FXH0_UNCN2</name>
<dbReference type="GO" id="GO:0009099">
    <property type="term" value="P:L-valine biosynthetic process"/>
    <property type="evidence" value="ECO:0007669"/>
    <property type="project" value="UniProtKB-UniRule"/>
</dbReference>
<dbReference type="EC" id="2.2.1.6" evidence="8"/>
<comment type="pathway">
    <text evidence="1 8">Amino-acid biosynthesis; L-isoleucine biosynthesis; L-isoleucine from 2-oxobutanoate: step 1/4.</text>
</comment>
<proteinExistence type="inferred from homology"/>
<evidence type="ECO:0000256" key="6">
    <source>
        <dbReference type="ARBA" id="ARBA00023304"/>
    </source>
</evidence>
<dbReference type="GO" id="GO:1990610">
    <property type="term" value="F:acetolactate synthase regulator activity"/>
    <property type="evidence" value="ECO:0007669"/>
    <property type="project" value="UniProtKB-UniRule"/>
</dbReference>
<dbReference type="InterPro" id="IPR019455">
    <property type="entry name" value="Acetolactate_synth_ssu_C"/>
</dbReference>
<comment type="catalytic activity">
    <reaction evidence="7 8">
        <text>2 pyruvate + H(+) = (2S)-2-acetolactate + CO2</text>
        <dbReference type="Rhea" id="RHEA:25249"/>
        <dbReference type="ChEBI" id="CHEBI:15361"/>
        <dbReference type="ChEBI" id="CHEBI:15378"/>
        <dbReference type="ChEBI" id="CHEBI:16526"/>
        <dbReference type="ChEBI" id="CHEBI:58476"/>
        <dbReference type="EC" id="2.2.1.6"/>
    </reaction>
</comment>
<evidence type="ECO:0000256" key="5">
    <source>
        <dbReference type="ARBA" id="ARBA00022605"/>
    </source>
</evidence>
<dbReference type="InterPro" id="IPR027271">
    <property type="entry name" value="Acetolactate_synth/TF_NikR_C"/>
</dbReference>
<dbReference type="NCBIfam" id="NF008864">
    <property type="entry name" value="PRK11895.1"/>
    <property type="match status" value="1"/>
</dbReference>
<dbReference type="Gene3D" id="3.30.70.1150">
    <property type="entry name" value="ACT-like. Chain A, domain 2"/>
    <property type="match status" value="1"/>
</dbReference>
<dbReference type="EMBL" id="NDHY01000007">
    <property type="protein sequence ID" value="RII00100.1"/>
    <property type="molecule type" value="Genomic_DNA"/>
</dbReference>
<dbReference type="InterPro" id="IPR039557">
    <property type="entry name" value="AHAS_ACT"/>
</dbReference>
<comment type="similarity">
    <text evidence="3 8">Belongs to the acetolactate synthase small subunit family.</text>
</comment>
<dbReference type="FunFam" id="3.30.70.260:FF:000001">
    <property type="entry name" value="Acetolactate synthase, small subunit"/>
    <property type="match status" value="1"/>
</dbReference>
<dbReference type="GO" id="GO:0009097">
    <property type="term" value="P:isoleucine biosynthetic process"/>
    <property type="evidence" value="ECO:0007669"/>
    <property type="project" value="UniProtKB-UniRule"/>
</dbReference>
<protein>
    <recommendedName>
        <fullName evidence="8">Acetolactate synthase small subunit</fullName>
        <shortName evidence="8">AHAS</shortName>
        <shortName evidence="8">ALS</shortName>
        <ecNumber evidence="8">2.2.1.6</ecNumber>
    </recommendedName>
    <alternativeName>
        <fullName evidence="8">Acetohydroxy-acid synthase small subunit</fullName>
    </alternativeName>
</protein>
<dbReference type="CDD" id="cd04878">
    <property type="entry name" value="ACT_AHAS"/>
    <property type="match status" value="1"/>
</dbReference>
<evidence type="ECO:0000256" key="7">
    <source>
        <dbReference type="ARBA" id="ARBA00048670"/>
    </source>
</evidence>
<dbReference type="NCBIfam" id="TIGR00119">
    <property type="entry name" value="acolac_sm"/>
    <property type="match status" value="1"/>
</dbReference>
<organism evidence="10 11">
    <name type="scientific">candidate division NPL-UPA2 bacterium Unc8</name>
    <dbReference type="NCBI Taxonomy" id="1980939"/>
    <lineage>
        <taxon>Bacteria</taxon>
    </lineage>
</organism>
<dbReference type="InterPro" id="IPR054480">
    <property type="entry name" value="AHAS_small-like_ACT"/>
</dbReference>
<dbReference type="InterPro" id="IPR004789">
    <property type="entry name" value="Acetalactate_synth_ssu"/>
</dbReference>
<dbReference type="Proteomes" id="UP000266287">
    <property type="component" value="Unassembled WGS sequence"/>
</dbReference>
<evidence type="ECO:0000313" key="11">
    <source>
        <dbReference type="Proteomes" id="UP000266287"/>
    </source>
</evidence>
<comment type="function">
    <text evidence="8">Catalyzes the conversion of 2 pyruvate molecules into acetolactate in the first common step of the biosynthetic pathway of the branched-amino acids such as leucine, isoleucine, and valine.</text>
</comment>
<dbReference type="Pfam" id="PF10369">
    <property type="entry name" value="ALS_ss_C"/>
    <property type="match status" value="1"/>
</dbReference>
<keyword evidence="5 8" id="KW-0028">Amino-acid biosynthesis</keyword>
<comment type="subunit">
    <text evidence="4 8">Dimer of large and small chains.</text>
</comment>
<dbReference type="Pfam" id="PF22629">
    <property type="entry name" value="ACT_AHAS_ss"/>
    <property type="match status" value="1"/>
</dbReference>
<dbReference type="UniPathway" id="UPA00049">
    <property type="reaction ID" value="UER00059"/>
</dbReference>
<dbReference type="PROSITE" id="PS51671">
    <property type="entry name" value="ACT"/>
    <property type="match status" value="1"/>
</dbReference>
<feature type="domain" description="ACT" evidence="9">
    <location>
        <begin position="4"/>
        <end position="78"/>
    </location>
</feature>
<dbReference type="PANTHER" id="PTHR30239">
    <property type="entry name" value="ACETOLACTATE SYNTHASE SMALL SUBUNIT"/>
    <property type="match status" value="1"/>
</dbReference>
<sequence length="160" mass="17641">MKHTISALVENKSGVLARIASLFSARGFNISSLAVGKTDDSTISRMTIVLDADEKILEQVVKQLRKLIDVIKVQDLTGQNFVARELVLIKMDATPARRVEIMQIVSLFRARVVDVSTRSLSVEVTGDEKKIAGMLEVLKEFGIKEVVRTGRIAMARGDKS</sequence>
<comment type="caution">
    <text evidence="10">The sequence shown here is derived from an EMBL/GenBank/DDBJ whole genome shotgun (WGS) entry which is preliminary data.</text>
</comment>
<dbReference type="GO" id="GO:0005829">
    <property type="term" value="C:cytosol"/>
    <property type="evidence" value="ECO:0007669"/>
    <property type="project" value="TreeGrafter"/>
</dbReference>
<dbReference type="InterPro" id="IPR045865">
    <property type="entry name" value="ACT-like_dom_sf"/>
</dbReference>
<keyword evidence="6 8" id="KW-0100">Branched-chain amino acid biosynthesis</keyword>
<gene>
    <name evidence="10" type="ORF">B9J77_03700</name>
</gene>
<reference evidence="10 11" key="1">
    <citation type="submission" date="2018-08" db="EMBL/GenBank/DDBJ databases">
        <title>Draft genome of candidate division NPL-UPA2 bacterium Unc8 that adapted to ultra-basic serpentinizing groundwater.</title>
        <authorList>
            <person name="Ishii S."/>
            <person name="Suzuki S."/>
            <person name="Nealson K.H."/>
        </authorList>
    </citation>
    <scope>NUCLEOTIDE SEQUENCE [LARGE SCALE GENOMIC DNA]</scope>
    <source>
        <strain evidence="10">Unc8</strain>
    </source>
</reference>
<evidence type="ECO:0000313" key="10">
    <source>
        <dbReference type="EMBL" id="RII00100.1"/>
    </source>
</evidence>
<dbReference type="Gene3D" id="3.30.70.260">
    <property type="match status" value="1"/>
</dbReference>
<evidence type="ECO:0000256" key="2">
    <source>
        <dbReference type="ARBA" id="ARBA00005025"/>
    </source>
</evidence>
<dbReference type="GO" id="GO:0003984">
    <property type="term" value="F:acetolactate synthase activity"/>
    <property type="evidence" value="ECO:0007669"/>
    <property type="project" value="UniProtKB-UniRule"/>
</dbReference>
<dbReference type="PANTHER" id="PTHR30239:SF0">
    <property type="entry name" value="ACETOLACTATE SYNTHASE SMALL SUBUNIT 1, CHLOROPLASTIC"/>
    <property type="match status" value="1"/>
</dbReference>
<evidence type="ECO:0000256" key="8">
    <source>
        <dbReference type="RuleBase" id="RU368092"/>
    </source>
</evidence>
<evidence type="ECO:0000256" key="4">
    <source>
        <dbReference type="ARBA" id="ARBA00011744"/>
    </source>
</evidence>
<evidence type="ECO:0000256" key="3">
    <source>
        <dbReference type="ARBA" id="ARBA00006341"/>
    </source>
</evidence>
<dbReference type="FunFam" id="3.30.70.1150:FF:000001">
    <property type="entry name" value="Acetolactate synthase small subunit"/>
    <property type="match status" value="1"/>
</dbReference>
<evidence type="ECO:0000256" key="1">
    <source>
        <dbReference type="ARBA" id="ARBA00004974"/>
    </source>
</evidence>
<dbReference type="UniPathway" id="UPA00047">
    <property type="reaction ID" value="UER00055"/>
</dbReference>
<dbReference type="AlphaFoldDB" id="A0A399FXH0"/>
<dbReference type="InterPro" id="IPR002912">
    <property type="entry name" value="ACT_dom"/>
</dbReference>
<comment type="pathway">
    <text evidence="2 8">Amino-acid biosynthesis; L-valine biosynthesis; L-valine from pyruvate: step 1/4.</text>
</comment>